<protein>
    <submittedName>
        <fullName evidence="7">Flippase-like domain-containing protein</fullName>
    </submittedName>
</protein>
<keyword evidence="4 6" id="KW-1133">Transmembrane helix</keyword>
<feature type="transmembrane region" description="Helical" evidence="6">
    <location>
        <begin position="145"/>
        <end position="169"/>
    </location>
</feature>
<feature type="transmembrane region" description="Helical" evidence="6">
    <location>
        <begin position="38"/>
        <end position="56"/>
    </location>
</feature>
<sequence length="365" mass="39755">MVAPDTGATGTRARVADQSGLGGPLELRKERQAVRHHPWILLGIAVLAGLAVPLGYGGGASLRLLWQVPWPLFALGPFLALIAWNFSALRLRLMTLGRVRLGQREALATVMATECVVNATPMGLAGPVAYATLLSRHGLRSAEGAAIYTMDQLIDLTFFLALIPIMAWWCPLWPPGLEFGAMMAVGLLLGLVLIAIAAVIRFRRILQWGNTLGGMTGVTPQARRRIGRFALQFRRRIQELMSIPRLRLLAIYVVCALQWVTRYSVLYVVLWGLNAPLAWATVFLVQMVALSAGQIGMLPGGAGVAEMGSAFLLSPYVAAPQLATALLLWRFSTYYWHLLAGAPVLLLLIGRHGVRNLQRRVSEGP</sequence>
<evidence type="ECO:0000256" key="5">
    <source>
        <dbReference type="ARBA" id="ARBA00023136"/>
    </source>
</evidence>
<feature type="transmembrane region" description="Helical" evidence="6">
    <location>
        <begin position="277"/>
        <end position="298"/>
    </location>
</feature>
<evidence type="ECO:0000256" key="1">
    <source>
        <dbReference type="ARBA" id="ARBA00004651"/>
    </source>
</evidence>
<comment type="subcellular location">
    <subcellularLocation>
        <location evidence="1">Cell membrane</location>
        <topology evidence="1">Multi-pass membrane protein</topology>
    </subcellularLocation>
</comment>
<dbReference type="Pfam" id="PF03706">
    <property type="entry name" value="LPG_synthase_TM"/>
    <property type="match status" value="1"/>
</dbReference>
<evidence type="ECO:0000256" key="3">
    <source>
        <dbReference type="ARBA" id="ARBA00022692"/>
    </source>
</evidence>
<dbReference type="Proteomes" id="UP000297890">
    <property type="component" value="Unassembled WGS sequence"/>
</dbReference>
<dbReference type="PANTHER" id="PTHR37693:SF1">
    <property type="entry name" value="INTEGRAL MEMBRANE PROTEIN"/>
    <property type="match status" value="1"/>
</dbReference>
<feature type="transmembrane region" description="Helical" evidence="6">
    <location>
        <begin position="249"/>
        <end position="271"/>
    </location>
</feature>
<dbReference type="PANTHER" id="PTHR37693">
    <property type="entry name" value="PHOSPHATIDYLGLYCEROL LYSYLTRANSFERASE"/>
    <property type="match status" value="1"/>
</dbReference>
<keyword evidence="2" id="KW-1003">Cell membrane</keyword>
<evidence type="ECO:0000256" key="2">
    <source>
        <dbReference type="ARBA" id="ARBA00022475"/>
    </source>
</evidence>
<dbReference type="GO" id="GO:0005886">
    <property type="term" value="C:plasma membrane"/>
    <property type="evidence" value="ECO:0007669"/>
    <property type="project" value="UniProtKB-SubCell"/>
</dbReference>
<evidence type="ECO:0000256" key="4">
    <source>
        <dbReference type="ARBA" id="ARBA00022989"/>
    </source>
</evidence>
<keyword evidence="3 6" id="KW-0812">Transmembrane</keyword>
<proteinExistence type="predicted"/>
<dbReference type="NCBIfam" id="TIGR00374">
    <property type="entry name" value="flippase-like domain"/>
    <property type="match status" value="1"/>
</dbReference>
<reference evidence="7 8" key="1">
    <citation type="journal article" date="2019" name="ISME J.">
        <title>Candidatus Macondimonas diazotrophica, a novel gammaproteobacterial genus dominating crude-oil-contaminated coastal sediments.</title>
        <authorList>
            <person name="Karthikeyan S."/>
            <person name="Konstantinidis K."/>
        </authorList>
    </citation>
    <scope>NUCLEOTIDE SEQUENCE [LARGE SCALE GENOMIC DNA]</scope>
    <source>
        <strain evidence="7 8">KTK01</strain>
    </source>
</reference>
<feature type="transmembrane region" description="Helical" evidence="6">
    <location>
        <begin position="68"/>
        <end position="91"/>
    </location>
</feature>
<keyword evidence="8" id="KW-1185">Reference proteome</keyword>
<dbReference type="EMBL" id="SRIO01000003">
    <property type="protein sequence ID" value="TFZ83611.1"/>
    <property type="molecule type" value="Genomic_DNA"/>
</dbReference>
<evidence type="ECO:0000256" key="6">
    <source>
        <dbReference type="SAM" id="Phobius"/>
    </source>
</evidence>
<feature type="transmembrane region" description="Helical" evidence="6">
    <location>
        <begin position="334"/>
        <end position="350"/>
    </location>
</feature>
<evidence type="ECO:0000313" key="7">
    <source>
        <dbReference type="EMBL" id="TFZ83611.1"/>
    </source>
</evidence>
<name>A0A4Z0FCN9_9GAMM</name>
<evidence type="ECO:0000313" key="8">
    <source>
        <dbReference type="Proteomes" id="UP000297890"/>
    </source>
</evidence>
<dbReference type="InterPro" id="IPR022791">
    <property type="entry name" value="L-PG_synthase/AglD"/>
</dbReference>
<organism evidence="7 8">
    <name type="scientific">Candidatus Macondimonas diazotrophica</name>
    <dbReference type="NCBI Taxonomy" id="2305248"/>
    <lineage>
        <taxon>Bacteria</taxon>
        <taxon>Pseudomonadati</taxon>
        <taxon>Pseudomonadota</taxon>
        <taxon>Gammaproteobacteria</taxon>
        <taxon>Chromatiales</taxon>
        <taxon>Ectothiorhodospiraceae</taxon>
        <taxon>Candidatus Macondimonas</taxon>
    </lineage>
</organism>
<keyword evidence="5 6" id="KW-0472">Membrane</keyword>
<dbReference type="OrthoDB" id="5559127at2"/>
<comment type="caution">
    <text evidence="7">The sequence shown here is derived from an EMBL/GenBank/DDBJ whole genome shotgun (WGS) entry which is preliminary data.</text>
</comment>
<gene>
    <name evidence="7" type="ORF">E4680_03700</name>
</gene>
<accession>A0A4Z0FCN9</accession>
<feature type="transmembrane region" description="Helical" evidence="6">
    <location>
        <begin position="181"/>
        <end position="200"/>
    </location>
</feature>
<dbReference type="AlphaFoldDB" id="A0A4Z0FCN9"/>